<dbReference type="OrthoDB" id="5498854at2"/>
<proteinExistence type="predicted"/>
<dbReference type="GO" id="GO:0032259">
    <property type="term" value="P:methylation"/>
    <property type="evidence" value="ECO:0007669"/>
    <property type="project" value="UniProtKB-KW"/>
</dbReference>
<keyword evidence="1" id="KW-0808">Transferase</keyword>
<organism evidence="1 2">
    <name type="scientific">Lujinxingia vulgaris</name>
    <dbReference type="NCBI Taxonomy" id="2600176"/>
    <lineage>
        <taxon>Bacteria</taxon>
        <taxon>Deltaproteobacteria</taxon>
        <taxon>Bradymonadales</taxon>
        <taxon>Lujinxingiaceae</taxon>
        <taxon>Lujinxingia</taxon>
    </lineage>
</organism>
<evidence type="ECO:0000313" key="2">
    <source>
        <dbReference type="Proteomes" id="UP000321046"/>
    </source>
</evidence>
<accession>A0A5C6WZU0</accession>
<protein>
    <submittedName>
        <fullName evidence="1">Class I SAM-dependent methyltransferase</fullName>
    </submittedName>
</protein>
<keyword evidence="1" id="KW-0489">Methyltransferase</keyword>
<name>A0A5C6WZU0_9DELT</name>
<dbReference type="AlphaFoldDB" id="A0A5C6WZU0"/>
<dbReference type="EMBL" id="VOSL01000055">
    <property type="protein sequence ID" value="TXD34300.1"/>
    <property type="molecule type" value="Genomic_DNA"/>
</dbReference>
<dbReference type="Proteomes" id="UP000321046">
    <property type="component" value="Unassembled WGS sequence"/>
</dbReference>
<gene>
    <name evidence="1" type="ORF">FRC96_13950</name>
</gene>
<sequence length="248" mass="27179">MLDRFVVARLLGAFNTGSTEVVVDVGFGQEGWTTRELFEALSEAAVACEVVGVEVEPGRVRAAQELACEGLRFVEGGFDLKRAVGREARLVRAMNVLRQYGPHEVAEAHRAWGEVLGEGGYLVEGTCDGEGAIGSAHLMQKRQGRVEKVGLMMWTDFSKGFGPWMFRDWLPADLRRSLRPGRQVDGVEMYGVLQRWAELAGEERRAGVRGNREVFERSLARLADEVGVLEEGRALWGEGIVVVGGACG</sequence>
<dbReference type="SUPFAM" id="SSF53335">
    <property type="entry name" value="S-adenosyl-L-methionine-dependent methyltransferases"/>
    <property type="match status" value="1"/>
</dbReference>
<comment type="caution">
    <text evidence="1">The sequence shown here is derived from an EMBL/GenBank/DDBJ whole genome shotgun (WGS) entry which is preliminary data.</text>
</comment>
<reference evidence="1 2" key="1">
    <citation type="submission" date="2019-08" db="EMBL/GenBank/DDBJ databases">
        <title>Bradymonadales sp. TMQ2.</title>
        <authorList>
            <person name="Liang Q."/>
        </authorList>
    </citation>
    <scope>NUCLEOTIDE SEQUENCE [LARGE SCALE GENOMIC DNA]</scope>
    <source>
        <strain evidence="1 2">TMQ2</strain>
    </source>
</reference>
<dbReference type="InterPro" id="IPR029063">
    <property type="entry name" value="SAM-dependent_MTases_sf"/>
</dbReference>
<dbReference type="RefSeq" id="WP_146975228.1">
    <property type="nucleotide sequence ID" value="NZ_VOSL01000055.1"/>
</dbReference>
<evidence type="ECO:0000313" key="1">
    <source>
        <dbReference type="EMBL" id="TXD34300.1"/>
    </source>
</evidence>
<dbReference type="GO" id="GO:0008168">
    <property type="term" value="F:methyltransferase activity"/>
    <property type="evidence" value="ECO:0007669"/>
    <property type="project" value="UniProtKB-KW"/>
</dbReference>
<dbReference type="Gene3D" id="3.40.50.150">
    <property type="entry name" value="Vaccinia Virus protein VP39"/>
    <property type="match status" value="1"/>
</dbReference>